<name>A0AAQ4CV67_9CREN</name>
<evidence type="ECO:0000313" key="2">
    <source>
        <dbReference type="Proteomes" id="UP001319921"/>
    </source>
</evidence>
<sequence>MSSNEVLCETKDNVMWISINRPEKLNALNTNVRLSIIKCLKEAEANQEVRVIVIKGVGKAFSAGADINDLRALSELSEEEIIKIRKDTGVSSIGTVIRSLSKPVIALVHGYCLGGGFELIQFCDLVYATEDAIFGQPEINIGIIPGGGGTQNLPRLIGEKKAKEFIFTGKRISAKEAFELGIINNIFHDLNEMENEVLKVINEIKAKSPKAIAAAKRAINITYEKPLSEGLKIERKLLAKVLKTNEAKQLMDSFIKKSK</sequence>
<dbReference type="EMBL" id="AP025226">
    <property type="protein sequence ID" value="BDB99698.1"/>
    <property type="molecule type" value="Genomic_DNA"/>
</dbReference>
<keyword evidence="2" id="KW-1185">Reference proteome</keyword>
<organism evidence="1 2">
    <name type="scientific">Saccharolobus caldissimus</name>
    <dbReference type="NCBI Taxonomy" id="1702097"/>
    <lineage>
        <taxon>Archaea</taxon>
        <taxon>Thermoproteota</taxon>
        <taxon>Thermoprotei</taxon>
        <taxon>Sulfolobales</taxon>
        <taxon>Sulfolobaceae</taxon>
        <taxon>Saccharolobus</taxon>
    </lineage>
</organism>
<dbReference type="Proteomes" id="UP001319921">
    <property type="component" value="Chromosome"/>
</dbReference>
<dbReference type="RefSeq" id="WP_229570147.1">
    <property type="nucleotide sequence ID" value="NZ_AP025226.1"/>
</dbReference>
<dbReference type="PANTHER" id="PTHR11941">
    <property type="entry name" value="ENOYL-COA HYDRATASE-RELATED"/>
    <property type="match status" value="1"/>
</dbReference>
<dbReference type="GeneID" id="68867436"/>
<reference evidence="1 2" key="1">
    <citation type="journal article" date="2022" name="Microbiol. Resour. Announc.">
        <title>Complete Genome Sequence of the Hyperthermophilic and Acidophilic Archaeon Saccharolobus caldissimus Strain HS-3T.</title>
        <authorList>
            <person name="Sakai H.D."/>
            <person name="Kurosawa N."/>
        </authorList>
    </citation>
    <scope>NUCLEOTIDE SEQUENCE [LARGE SCALE GENOMIC DNA]</scope>
    <source>
        <strain evidence="1 2">JCM32116</strain>
    </source>
</reference>
<dbReference type="SUPFAM" id="SSF52096">
    <property type="entry name" value="ClpP/crotonase"/>
    <property type="match status" value="1"/>
</dbReference>
<protein>
    <submittedName>
        <fullName evidence="1">Enoyl-CoA hydratase</fullName>
    </submittedName>
</protein>
<dbReference type="InterPro" id="IPR029045">
    <property type="entry name" value="ClpP/crotonase-like_dom_sf"/>
</dbReference>
<dbReference type="GO" id="GO:0003824">
    <property type="term" value="F:catalytic activity"/>
    <property type="evidence" value="ECO:0007669"/>
    <property type="project" value="UniProtKB-ARBA"/>
</dbReference>
<dbReference type="Pfam" id="PF00378">
    <property type="entry name" value="ECH_1"/>
    <property type="match status" value="1"/>
</dbReference>
<dbReference type="PANTHER" id="PTHR11941:SF54">
    <property type="entry name" value="ENOYL-COA HYDRATASE, MITOCHONDRIAL"/>
    <property type="match status" value="1"/>
</dbReference>
<evidence type="ECO:0000313" key="1">
    <source>
        <dbReference type="EMBL" id="BDB99698.1"/>
    </source>
</evidence>
<gene>
    <name evidence="1" type="ORF">SACC_27150</name>
</gene>
<dbReference type="InterPro" id="IPR001753">
    <property type="entry name" value="Enoyl-CoA_hydra/iso"/>
</dbReference>
<dbReference type="CDD" id="cd06558">
    <property type="entry name" value="crotonase-like"/>
    <property type="match status" value="1"/>
</dbReference>
<dbReference type="Gene3D" id="3.90.226.10">
    <property type="entry name" value="2-enoyl-CoA Hydratase, Chain A, domain 1"/>
    <property type="match status" value="1"/>
</dbReference>
<proteinExistence type="predicted"/>
<dbReference type="KEGG" id="scas:SACC_27150"/>
<dbReference type="GO" id="GO:0006635">
    <property type="term" value="P:fatty acid beta-oxidation"/>
    <property type="evidence" value="ECO:0007669"/>
    <property type="project" value="TreeGrafter"/>
</dbReference>
<accession>A0AAQ4CV67</accession>
<dbReference type="AlphaFoldDB" id="A0AAQ4CV67"/>